<keyword evidence="1" id="KW-0472">Membrane</keyword>
<evidence type="ECO:0000313" key="3">
    <source>
        <dbReference type="EMBL" id="QUH23702.1"/>
    </source>
</evidence>
<name>A0A8T8K7A2_9EURY</name>
<dbReference type="GeneID" id="64820695"/>
<feature type="transmembrane region" description="Helical" evidence="1">
    <location>
        <begin position="45"/>
        <end position="65"/>
    </location>
</feature>
<reference evidence="3" key="1">
    <citation type="submission" date="2020-07" db="EMBL/GenBank/DDBJ databases">
        <title>Methanobacterium. sp. MethCan genome.</title>
        <authorList>
            <person name="Postec A."/>
            <person name="Quemeneur M."/>
        </authorList>
    </citation>
    <scope>NUCLEOTIDE SEQUENCE</scope>
    <source>
        <strain evidence="3">MethCAN</strain>
    </source>
</reference>
<feature type="domain" description="2TM" evidence="2">
    <location>
        <begin position="6"/>
        <end position="85"/>
    </location>
</feature>
<evidence type="ECO:0000259" key="2">
    <source>
        <dbReference type="Pfam" id="PF13239"/>
    </source>
</evidence>
<keyword evidence="4" id="KW-1185">Reference proteome</keyword>
<accession>A0A8T8K7A2</accession>
<dbReference type="InterPro" id="IPR025698">
    <property type="entry name" value="2TM_dom"/>
</dbReference>
<keyword evidence="1" id="KW-1133">Transmembrane helix</keyword>
<protein>
    <submittedName>
        <fullName evidence="3">2TM domain-containing protein</fullName>
    </submittedName>
</protein>
<keyword evidence="1" id="KW-0812">Transmembrane</keyword>
<evidence type="ECO:0000256" key="1">
    <source>
        <dbReference type="SAM" id="Phobius"/>
    </source>
</evidence>
<dbReference type="OrthoDB" id="141933at2157"/>
<dbReference type="Pfam" id="PF13239">
    <property type="entry name" value="2TM"/>
    <property type="match status" value="1"/>
</dbReference>
<dbReference type="AlphaFoldDB" id="A0A8T8K7A2"/>
<dbReference type="EMBL" id="CP058560">
    <property type="protein sequence ID" value="QUH23702.1"/>
    <property type="molecule type" value="Genomic_DNA"/>
</dbReference>
<sequence length="89" mass="11046">MEKEYEQARRKVKDLKDFYNHLFAYILVNVTLFIINLISTPGMWWFYWVTIFWGIGLLWHAFGFLNENKFLGKEWEDKKIEEYMKKEKK</sequence>
<dbReference type="Proteomes" id="UP000681041">
    <property type="component" value="Chromosome"/>
</dbReference>
<organism evidence="3 4">
    <name type="scientific">Methanobacterium alkalithermotolerans</name>
    <dbReference type="NCBI Taxonomy" id="2731220"/>
    <lineage>
        <taxon>Archaea</taxon>
        <taxon>Methanobacteriati</taxon>
        <taxon>Methanobacteriota</taxon>
        <taxon>Methanomada group</taxon>
        <taxon>Methanobacteria</taxon>
        <taxon>Methanobacteriales</taxon>
        <taxon>Methanobacteriaceae</taxon>
        <taxon>Methanobacterium</taxon>
    </lineage>
</organism>
<dbReference type="KEGG" id="meme:HYG87_07980"/>
<proteinExistence type="predicted"/>
<dbReference type="RefSeq" id="WP_211532658.1">
    <property type="nucleotide sequence ID" value="NZ_CP058560.1"/>
</dbReference>
<feature type="transmembrane region" description="Helical" evidence="1">
    <location>
        <begin position="21"/>
        <end position="39"/>
    </location>
</feature>
<gene>
    <name evidence="3" type="ORF">HYG87_07980</name>
</gene>
<evidence type="ECO:0000313" key="4">
    <source>
        <dbReference type="Proteomes" id="UP000681041"/>
    </source>
</evidence>